<organism evidence="2 3">
    <name type="scientific">Legionella waltersii</name>
    <dbReference type="NCBI Taxonomy" id="66969"/>
    <lineage>
        <taxon>Bacteria</taxon>
        <taxon>Pseudomonadati</taxon>
        <taxon>Pseudomonadota</taxon>
        <taxon>Gammaproteobacteria</taxon>
        <taxon>Legionellales</taxon>
        <taxon>Legionellaceae</taxon>
        <taxon>Legionella</taxon>
    </lineage>
</organism>
<keyword evidence="3" id="KW-1185">Reference proteome</keyword>
<comment type="caution">
    <text evidence="2">The sequence shown here is derived from an EMBL/GenBank/DDBJ whole genome shotgun (WGS) entry which is preliminary data.</text>
</comment>
<dbReference type="AlphaFoldDB" id="A0A0W1AAL6"/>
<gene>
    <name evidence="2" type="ORF">Lwal_1782</name>
</gene>
<dbReference type="RefSeq" id="WP_058480440.1">
    <property type="nucleotide sequence ID" value="NZ_CAAAIQ010000004.1"/>
</dbReference>
<feature type="region of interest" description="Disordered" evidence="1">
    <location>
        <begin position="349"/>
        <end position="376"/>
    </location>
</feature>
<proteinExistence type="predicted"/>
<dbReference type="OrthoDB" id="5652012at2"/>
<evidence type="ECO:0008006" key="4">
    <source>
        <dbReference type="Google" id="ProtNLM"/>
    </source>
</evidence>
<protein>
    <recommendedName>
        <fullName evidence="4">Dot/Icm T4SS effector</fullName>
    </recommendedName>
</protein>
<name>A0A0W1AAL6_9GAMM</name>
<reference evidence="2 3" key="1">
    <citation type="submission" date="2015-11" db="EMBL/GenBank/DDBJ databases">
        <title>Genomic analysis of 38 Legionella species identifies large and diverse effector repertoires.</title>
        <authorList>
            <person name="Burstein D."/>
            <person name="Amaro F."/>
            <person name="Zusman T."/>
            <person name="Lifshitz Z."/>
            <person name="Cohen O."/>
            <person name="Gilbert J.A."/>
            <person name="Pupko T."/>
            <person name="Shuman H.A."/>
            <person name="Segal G."/>
        </authorList>
    </citation>
    <scope>NUCLEOTIDE SEQUENCE [LARGE SCALE GENOMIC DNA]</scope>
    <source>
        <strain evidence="2 3">ATCC 51914</strain>
    </source>
</reference>
<accession>A0A0W1AAL6</accession>
<dbReference type="EMBL" id="LNZB01000041">
    <property type="protein sequence ID" value="KTD78347.1"/>
    <property type="molecule type" value="Genomic_DNA"/>
</dbReference>
<dbReference type="Proteomes" id="UP000054729">
    <property type="component" value="Unassembled WGS sequence"/>
</dbReference>
<evidence type="ECO:0000313" key="3">
    <source>
        <dbReference type="Proteomes" id="UP000054729"/>
    </source>
</evidence>
<sequence length="376" mass="43295">MFAKFKSKKSPQTKRIAFVDIDDTIIKNGKLNQEVVEKLKDGNYDQIILFSQRSRQVQVENLKHRYFYVQNSNSNELITTSQVVDALTNELKPKKPIKVSSSADTAFGKPMEYYKSKLKSFEDKLFKAFSNQKELGMEAPDISAFKKEIEEDEEAIKKRFGEHPLTKEEQYKSLAESLGPDVEIDFFDDSYANLKGVYNDPTIEKKPNLYSVYKGKVESWGESHYKEIKEIGQLLTDINTLRKSLQKIERSLDAPEDKRTMAHQALMKIKQFDEDYSKSKRFWDTPSDELVSVKQIIKSRGLESDLESLHETVKLSESCHLRGRSNRASPQDFEKFKQTQVGLRQLVTDLRSDAISPPAPPDSQTSEDETSKQQLH</sequence>
<dbReference type="STRING" id="66969.Lwal_1782"/>
<evidence type="ECO:0000256" key="1">
    <source>
        <dbReference type="SAM" id="MobiDB-lite"/>
    </source>
</evidence>
<evidence type="ECO:0000313" key="2">
    <source>
        <dbReference type="EMBL" id="KTD78347.1"/>
    </source>
</evidence>
<dbReference type="PATRIC" id="fig|66969.6.peg.1940"/>